<dbReference type="EMBL" id="REGN01007531">
    <property type="protein sequence ID" value="RNA05997.1"/>
    <property type="molecule type" value="Genomic_DNA"/>
</dbReference>
<name>A0A3M7Q3L5_BRAPC</name>
<evidence type="ECO:0000313" key="2">
    <source>
        <dbReference type="Proteomes" id="UP000276133"/>
    </source>
</evidence>
<sequence length="73" mass="8823">MTFDFLHYSESLDEFKRLIKDLRFDNIAWNFHLTNRLADCDNVILTLSVWISQFNQIEKKEDQKKTLKALLFL</sequence>
<accession>A0A3M7Q3L5</accession>
<dbReference type="AlphaFoldDB" id="A0A3M7Q3L5"/>
<keyword evidence="2" id="KW-1185">Reference proteome</keyword>
<gene>
    <name evidence="1" type="ORF">BpHYR1_012514</name>
</gene>
<protein>
    <submittedName>
        <fullName evidence="1">Uncharacterized protein</fullName>
    </submittedName>
</protein>
<dbReference type="Proteomes" id="UP000276133">
    <property type="component" value="Unassembled WGS sequence"/>
</dbReference>
<proteinExistence type="predicted"/>
<evidence type="ECO:0000313" key="1">
    <source>
        <dbReference type="EMBL" id="RNA05997.1"/>
    </source>
</evidence>
<organism evidence="1 2">
    <name type="scientific">Brachionus plicatilis</name>
    <name type="common">Marine rotifer</name>
    <name type="synonym">Brachionus muelleri</name>
    <dbReference type="NCBI Taxonomy" id="10195"/>
    <lineage>
        <taxon>Eukaryota</taxon>
        <taxon>Metazoa</taxon>
        <taxon>Spiralia</taxon>
        <taxon>Gnathifera</taxon>
        <taxon>Rotifera</taxon>
        <taxon>Eurotatoria</taxon>
        <taxon>Monogononta</taxon>
        <taxon>Pseudotrocha</taxon>
        <taxon>Ploima</taxon>
        <taxon>Brachionidae</taxon>
        <taxon>Brachionus</taxon>
    </lineage>
</organism>
<comment type="caution">
    <text evidence="1">The sequence shown here is derived from an EMBL/GenBank/DDBJ whole genome shotgun (WGS) entry which is preliminary data.</text>
</comment>
<reference evidence="1 2" key="1">
    <citation type="journal article" date="2018" name="Sci. Rep.">
        <title>Genomic signatures of local adaptation to the degree of environmental predictability in rotifers.</title>
        <authorList>
            <person name="Franch-Gras L."/>
            <person name="Hahn C."/>
            <person name="Garcia-Roger E.M."/>
            <person name="Carmona M.J."/>
            <person name="Serra M."/>
            <person name="Gomez A."/>
        </authorList>
    </citation>
    <scope>NUCLEOTIDE SEQUENCE [LARGE SCALE GENOMIC DNA]</scope>
    <source>
        <strain evidence="1">HYR1</strain>
    </source>
</reference>